<gene>
    <name evidence="3" type="ordered locus">UCYN_11080</name>
</gene>
<name>D3EQN0_ATETH</name>
<dbReference type="OrthoDB" id="511898at2"/>
<feature type="region of interest" description="Disordered" evidence="2">
    <location>
        <begin position="148"/>
        <end position="168"/>
    </location>
</feature>
<dbReference type="KEGG" id="cyu:UCYN_11080"/>
<dbReference type="InterPro" id="IPR030816">
    <property type="entry name" value="CHP04376"/>
</dbReference>
<proteinExistence type="predicted"/>
<feature type="compositionally biased region" description="Basic and acidic residues" evidence="2">
    <location>
        <begin position="149"/>
        <end position="160"/>
    </location>
</feature>
<evidence type="ECO:0000313" key="4">
    <source>
        <dbReference type="Proteomes" id="UP000001405"/>
    </source>
</evidence>
<evidence type="ECO:0008006" key="5">
    <source>
        <dbReference type="Google" id="ProtNLM"/>
    </source>
</evidence>
<keyword evidence="4" id="KW-1185">Reference proteome</keyword>
<dbReference type="PATRIC" id="fig|713887.8.peg.1038"/>
<accession>D3EQN0</accession>
<organism evidence="4">
    <name type="scientific">Atelocyanobacterium thalassa (isolate ALOHA)</name>
    <dbReference type="NCBI Taxonomy" id="1453429"/>
    <lineage>
        <taxon>Bacteria</taxon>
        <taxon>Bacillati</taxon>
        <taxon>Cyanobacteriota</taxon>
        <taxon>Cyanophyceae</taxon>
        <taxon>Oscillatoriophycideae</taxon>
        <taxon>Chroococcales</taxon>
        <taxon>Aphanothecaceae</taxon>
        <taxon>Candidatus Atelocyanobacterium</taxon>
        <taxon>Candidatus Atelocyanobacterium thalassae</taxon>
    </lineage>
</organism>
<dbReference type="NCBIfam" id="TIGR04376">
    <property type="entry name" value="TIGR04376 family protein"/>
    <property type="match status" value="1"/>
</dbReference>
<reference evidence="3 4" key="1">
    <citation type="journal article" date="2010" name="Nature">
        <title>Metabolic streamlining in an open-ocean nitrogen-fixing cyanobacterium.</title>
        <authorList>
            <person name="Tripp H.J."/>
            <person name="Bench S.R."/>
            <person name="Turk K.A."/>
            <person name="Foster R.A."/>
            <person name="Desany B.A."/>
            <person name="Niazi F."/>
            <person name="Affourtit J.P."/>
            <person name="Zehr J.P."/>
        </authorList>
    </citation>
    <scope>NUCLEOTIDE SEQUENCE [LARGE SCALE GENOMIC DNA]</scope>
    <source>
        <strain evidence="4">ALOHA</strain>
    </source>
</reference>
<dbReference type="Proteomes" id="UP000001405">
    <property type="component" value="Chromosome"/>
</dbReference>
<evidence type="ECO:0000256" key="2">
    <source>
        <dbReference type="SAM" id="MobiDB-lite"/>
    </source>
</evidence>
<dbReference type="RefSeq" id="WP_012954467.1">
    <property type="nucleotide sequence ID" value="NC_013771.1"/>
</dbReference>
<dbReference type="STRING" id="1453429.UCYN_11080"/>
<protein>
    <recommendedName>
        <fullName evidence="5">TIGR04376 family protein</fullName>
    </recommendedName>
</protein>
<sequence length="187" mass="22016">MNLFSDLGKFLETRLEEFLQSNPNLELQYLLEQLQEQEQKALKLIEENHEEKRGLEFQIISLAEEVKVWHHRISKAKIAKRLDLSKAAQEREAALIQQGNEMWGKMEKAKQKILQSRTLLSQILKRKQEIKSKTVEFQTKGASSNYSIDNEKQNIKEDNSQKTSDSLEADFQRWELDSELEELRKNI</sequence>
<evidence type="ECO:0000313" key="3">
    <source>
        <dbReference type="EMBL" id="ADB95780.1"/>
    </source>
</evidence>
<dbReference type="EMBL" id="CP001842">
    <property type="protein sequence ID" value="ADB95780.1"/>
    <property type="molecule type" value="Genomic_DNA"/>
</dbReference>
<dbReference type="AlphaFoldDB" id="D3EQN0"/>
<keyword evidence="1" id="KW-0175">Coiled coil</keyword>
<evidence type="ECO:0000256" key="1">
    <source>
        <dbReference type="SAM" id="Coils"/>
    </source>
</evidence>
<feature type="coiled-coil region" evidence="1">
    <location>
        <begin position="27"/>
        <end position="54"/>
    </location>
</feature>
<dbReference type="HOGENOM" id="CLU_1439495_0_0_3"/>